<protein>
    <submittedName>
        <fullName evidence="1">Predicted protein</fullName>
    </submittedName>
</protein>
<sequence>MISFLNSFGVHYRNSDIAEKVLSNFSSNCGPNSLNMFLNGSSFNFRLSDVTSTFAGPSWLGCRRLSREMGSTFECTRPARCTIFMLGNAANIKPHYTRPVGNYTLNVYRRVVKIPFPFANWGLDLLKDRGHGEITGV</sequence>
<name>B0DJ97_LACBS</name>
<dbReference type="GeneID" id="6079685"/>
<dbReference type="RefSeq" id="XP_001884042.1">
    <property type="nucleotide sequence ID" value="XM_001884007.1"/>
</dbReference>
<dbReference type="InParanoid" id="B0DJ97"/>
<reference evidence="1 2" key="1">
    <citation type="journal article" date="2008" name="Nature">
        <title>The genome of Laccaria bicolor provides insights into mycorrhizal symbiosis.</title>
        <authorList>
            <person name="Martin F."/>
            <person name="Aerts A."/>
            <person name="Ahren D."/>
            <person name="Brun A."/>
            <person name="Danchin E.G.J."/>
            <person name="Duchaussoy F."/>
            <person name="Gibon J."/>
            <person name="Kohler A."/>
            <person name="Lindquist E."/>
            <person name="Pereda V."/>
            <person name="Salamov A."/>
            <person name="Shapiro H.J."/>
            <person name="Wuyts J."/>
            <person name="Blaudez D."/>
            <person name="Buee M."/>
            <person name="Brokstein P."/>
            <person name="Canbaeck B."/>
            <person name="Cohen D."/>
            <person name="Courty P.E."/>
            <person name="Coutinho P.M."/>
            <person name="Delaruelle C."/>
            <person name="Detter J.C."/>
            <person name="Deveau A."/>
            <person name="DiFazio S."/>
            <person name="Duplessis S."/>
            <person name="Fraissinet-Tachet L."/>
            <person name="Lucic E."/>
            <person name="Frey-Klett P."/>
            <person name="Fourrey C."/>
            <person name="Feussner I."/>
            <person name="Gay G."/>
            <person name="Grimwood J."/>
            <person name="Hoegger P.J."/>
            <person name="Jain P."/>
            <person name="Kilaru S."/>
            <person name="Labbe J."/>
            <person name="Lin Y.C."/>
            <person name="Legue V."/>
            <person name="Le Tacon F."/>
            <person name="Marmeisse R."/>
            <person name="Melayah D."/>
            <person name="Montanini B."/>
            <person name="Muratet M."/>
            <person name="Nehls U."/>
            <person name="Niculita-Hirzel H."/>
            <person name="Oudot-Le Secq M.P."/>
            <person name="Peter M."/>
            <person name="Quesneville H."/>
            <person name="Rajashekar B."/>
            <person name="Reich M."/>
            <person name="Rouhier N."/>
            <person name="Schmutz J."/>
            <person name="Yin T."/>
            <person name="Chalot M."/>
            <person name="Henrissat B."/>
            <person name="Kuees U."/>
            <person name="Lucas S."/>
            <person name="Van de Peer Y."/>
            <person name="Podila G.K."/>
            <person name="Polle A."/>
            <person name="Pukkila P.J."/>
            <person name="Richardson P.M."/>
            <person name="Rouze P."/>
            <person name="Sanders I.R."/>
            <person name="Stajich J.E."/>
            <person name="Tunlid A."/>
            <person name="Tuskan G."/>
            <person name="Grigoriev I.V."/>
        </authorList>
    </citation>
    <scope>NUCLEOTIDE SEQUENCE [LARGE SCALE GENOMIC DNA]</scope>
    <source>
        <strain evidence="2">S238N-H82 / ATCC MYA-4686</strain>
    </source>
</reference>
<proteinExistence type="predicted"/>
<dbReference type="Proteomes" id="UP000001194">
    <property type="component" value="Unassembled WGS sequence"/>
</dbReference>
<evidence type="ECO:0000313" key="1">
    <source>
        <dbReference type="EMBL" id="EDR05484.1"/>
    </source>
</evidence>
<dbReference type="EMBL" id="DS547113">
    <property type="protein sequence ID" value="EDR05484.1"/>
    <property type="molecule type" value="Genomic_DNA"/>
</dbReference>
<dbReference type="KEGG" id="lbc:LACBIDRAFT_329799"/>
<evidence type="ECO:0000313" key="2">
    <source>
        <dbReference type="Proteomes" id="UP000001194"/>
    </source>
</evidence>
<dbReference type="HOGENOM" id="CLU_1865452_0_0_1"/>
<gene>
    <name evidence="1" type="ORF">LACBIDRAFT_329799</name>
</gene>
<organism evidence="2">
    <name type="scientific">Laccaria bicolor (strain S238N-H82 / ATCC MYA-4686)</name>
    <name type="common">Bicoloured deceiver</name>
    <name type="synonym">Laccaria laccata var. bicolor</name>
    <dbReference type="NCBI Taxonomy" id="486041"/>
    <lineage>
        <taxon>Eukaryota</taxon>
        <taxon>Fungi</taxon>
        <taxon>Dikarya</taxon>
        <taxon>Basidiomycota</taxon>
        <taxon>Agaricomycotina</taxon>
        <taxon>Agaricomycetes</taxon>
        <taxon>Agaricomycetidae</taxon>
        <taxon>Agaricales</taxon>
        <taxon>Agaricineae</taxon>
        <taxon>Hydnangiaceae</taxon>
        <taxon>Laccaria</taxon>
    </lineage>
</organism>
<accession>B0DJ97</accession>
<keyword evidence="2" id="KW-1185">Reference proteome</keyword>
<dbReference type="OrthoDB" id="3249953at2759"/>
<dbReference type="AlphaFoldDB" id="B0DJ97"/>